<comment type="caution">
    <text evidence="2">The sequence shown here is derived from an EMBL/GenBank/DDBJ whole genome shotgun (WGS) entry which is preliminary data.</text>
</comment>
<dbReference type="Proteomes" id="UP001431783">
    <property type="component" value="Unassembled WGS sequence"/>
</dbReference>
<dbReference type="EMBL" id="JARQZJ010000048">
    <property type="protein sequence ID" value="KAK9878430.1"/>
    <property type="molecule type" value="Genomic_DNA"/>
</dbReference>
<keyword evidence="3" id="KW-1185">Reference proteome</keyword>
<name>A0AAW1UBW8_9CUCU</name>
<evidence type="ECO:0000256" key="1">
    <source>
        <dbReference type="SAM" id="Coils"/>
    </source>
</evidence>
<proteinExistence type="predicted"/>
<gene>
    <name evidence="2" type="ORF">WA026_022070</name>
</gene>
<accession>A0AAW1UBW8</accession>
<evidence type="ECO:0000313" key="3">
    <source>
        <dbReference type="Proteomes" id="UP001431783"/>
    </source>
</evidence>
<sequence length="309" mass="36582">MNRLRKGMENRGSCKLEDKIRKLLSENKALSRKNEELLRKNITHRKKEEELEISMCQETRELETKFEEMKIRNQELEKNVEVLQMCMREIKTVKTRLFKLERRHSLGNSWEIEERKDACTQTKNEEGIMEQIRTEEIRDRKLKMKEQEKNILDLVNMEWTESCYKSRISTKSILELDKGMDVAVFVDVENAKENRLINLLTAQSSVIRSHISTGKFEEGETISYRLGGTITLGKKELKEDKQVLLIGIDKKKESPTNIYSIMSKFFTEYRNEEKRGLHVVWMAGEIQIRARKIMECCIAHHDIDVTWHQ</sequence>
<organism evidence="2 3">
    <name type="scientific">Henosepilachna vigintioctopunctata</name>
    <dbReference type="NCBI Taxonomy" id="420089"/>
    <lineage>
        <taxon>Eukaryota</taxon>
        <taxon>Metazoa</taxon>
        <taxon>Ecdysozoa</taxon>
        <taxon>Arthropoda</taxon>
        <taxon>Hexapoda</taxon>
        <taxon>Insecta</taxon>
        <taxon>Pterygota</taxon>
        <taxon>Neoptera</taxon>
        <taxon>Endopterygota</taxon>
        <taxon>Coleoptera</taxon>
        <taxon>Polyphaga</taxon>
        <taxon>Cucujiformia</taxon>
        <taxon>Coccinelloidea</taxon>
        <taxon>Coccinellidae</taxon>
        <taxon>Epilachninae</taxon>
        <taxon>Epilachnini</taxon>
        <taxon>Henosepilachna</taxon>
    </lineage>
</organism>
<dbReference type="AlphaFoldDB" id="A0AAW1UBW8"/>
<keyword evidence="1" id="KW-0175">Coiled coil</keyword>
<reference evidence="2 3" key="1">
    <citation type="submission" date="2023-03" db="EMBL/GenBank/DDBJ databases">
        <title>Genome insight into feeding habits of ladybird beetles.</title>
        <authorList>
            <person name="Li H.-S."/>
            <person name="Huang Y.-H."/>
            <person name="Pang H."/>
        </authorList>
    </citation>
    <scope>NUCLEOTIDE SEQUENCE [LARGE SCALE GENOMIC DNA]</scope>
    <source>
        <strain evidence="2">SYSU_2023b</strain>
        <tissue evidence="2">Whole body</tissue>
    </source>
</reference>
<protein>
    <submittedName>
        <fullName evidence="2">Uncharacterized protein</fullName>
    </submittedName>
</protein>
<evidence type="ECO:0000313" key="2">
    <source>
        <dbReference type="EMBL" id="KAK9878430.1"/>
    </source>
</evidence>
<feature type="coiled-coil region" evidence="1">
    <location>
        <begin position="20"/>
        <end position="86"/>
    </location>
</feature>